<keyword evidence="2" id="KW-1185">Reference proteome</keyword>
<dbReference type="AlphaFoldDB" id="A0A2I0L3Z5"/>
<evidence type="ECO:0000313" key="1">
    <source>
        <dbReference type="EMBL" id="PKI74856.1"/>
    </source>
</evidence>
<reference evidence="1 2" key="1">
    <citation type="submission" date="2017-11" db="EMBL/GenBank/DDBJ databases">
        <title>De-novo sequencing of pomegranate (Punica granatum L.) genome.</title>
        <authorList>
            <person name="Akparov Z."/>
            <person name="Amiraslanov A."/>
            <person name="Hajiyeva S."/>
            <person name="Abbasov M."/>
            <person name="Kaur K."/>
            <person name="Hamwieh A."/>
            <person name="Solovyev V."/>
            <person name="Salamov A."/>
            <person name="Braich B."/>
            <person name="Kosarev P."/>
            <person name="Mahmoud A."/>
            <person name="Hajiyev E."/>
            <person name="Babayeva S."/>
            <person name="Izzatullayeva V."/>
            <person name="Mammadov A."/>
            <person name="Mammadov A."/>
            <person name="Sharifova S."/>
            <person name="Ojaghi J."/>
            <person name="Eynullazada K."/>
            <person name="Bayramov B."/>
            <person name="Abdulazimova A."/>
            <person name="Shahmuradov I."/>
        </authorList>
    </citation>
    <scope>NUCLEOTIDE SEQUENCE [LARGE SCALE GENOMIC DNA]</scope>
    <source>
        <strain evidence="2">cv. AG2017</strain>
        <tissue evidence="1">Leaf</tissue>
    </source>
</reference>
<name>A0A2I0L3Z5_PUNGR</name>
<gene>
    <name evidence="1" type="ORF">CRG98_004628</name>
</gene>
<proteinExistence type="predicted"/>
<accession>A0A2I0L3Z5</accession>
<organism evidence="1 2">
    <name type="scientific">Punica granatum</name>
    <name type="common">Pomegranate</name>
    <dbReference type="NCBI Taxonomy" id="22663"/>
    <lineage>
        <taxon>Eukaryota</taxon>
        <taxon>Viridiplantae</taxon>
        <taxon>Streptophyta</taxon>
        <taxon>Embryophyta</taxon>
        <taxon>Tracheophyta</taxon>
        <taxon>Spermatophyta</taxon>
        <taxon>Magnoliopsida</taxon>
        <taxon>eudicotyledons</taxon>
        <taxon>Gunneridae</taxon>
        <taxon>Pentapetalae</taxon>
        <taxon>rosids</taxon>
        <taxon>malvids</taxon>
        <taxon>Myrtales</taxon>
        <taxon>Lythraceae</taxon>
        <taxon>Punica</taxon>
    </lineage>
</organism>
<dbReference type="Proteomes" id="UP000233551">
    <property type="component" value="Unassembled WGS sequence"/>
</dbReference>
<protein>
    <submittedName>
        <fullName evidence="1">Uncharacterized protein</fullName>
    </submittedName>
</protein>
<comment type="caution">
    <text evidence="1">The sequence shown here is derived from an EMBL/GenBank/DDBJ whole genome shotgun (WGS) entry which is preliminary data.</text>
</comment>
<sequence>MEELQTPETKLIERPTKTLPGESEEMMTICIDCSEVMRIGRTLDTCTCKLSPASTGKHRKREWVPSEVPCMHCVLLVDSKADYARSDI</sequence>
<evidence type="ECO:0000313" key="2">
    <source>
        <dbReference type="Proteomes" id="UP000233551"/>
    </source>
</evidence>
<dbReference type="EMBL" id="PGOL01000189">
    <property type="protein sequence ID" value="PKI74856.1"/>
    <property type="molecule type" value="Genomic_DNA"/>
</dbReference>